<dbReference type="Gene3D" id="3.90.280.10">
    <property type="entry name" value="PEBP-like"/>
    <property type="match status" value="1"/>
</dbReference>
<name>A0A426FRJ5_9BURK</name>
<dbReference type="SUPFAM" id="SSF49777">
    <property type="entry name" value="PEBP-like"/>
    <property type="match status" value="1"/>
</dbReference>
<dbReference type="InterPro" id="IPR005247">
    <property type="entry name" value="YbhB_YbcL/LppC-like"/>
</dbReference>
<dbReference type="OrthoDB" id="9797506at2"/>
<organism evidence="2 3">
    <name type="scientific">Lautropia dentalis</name>
    <dbReference type="NCBI Taxonomy" id="2490857"/>
    <lineage>
        <taxon>Bacteria</taxon>
        <taxon>Pseudomonadati</taxon>
        <taxon>Pseudomonadota</taxon>
        <taxon>Betaproteobacteria</taxon>
        <taxon>Burkholderiales</taxon>
        <taxon>Burkholderiaceae</taxon>
        <taxon>Lautropia</taxon>
    </lineage>
</organism>
<evidence type="ECO:0000313" key="2">
    <source>
        <dbReference type="EMBL" id="RRN45329.1"/>
    </source>
</evidence>
<dbReference type="AlphaFoldDB" id="A0A426FRJ5"/>
<comment type="caution">
    <text evidence="2">The sequence shown here is derived from an EMBL/GenBank/DDBJ whole genome shotgun (WGS) entry which is preliminary data.</text>
</comment>
<dbReference type="PANTHER" id="PTHR30289">
    <property type="entry name" value="UNCHARACTERIZED PROTEIN YBCL-RELATED"/>
    <property type="match status" value="1"/>
</dbReference>
<protein>
    <submittedName>
        <fullName evidence="2">YbhB/YbcL family Raf kinase inhibitor-like protein</fullName>
    </submittedName>
</protein>
<dbReference type="Proteomes" id="UP000270261">
    <property type="component" value="Unassembled WGS sequence"/>
</dbReference>
<keyword evidence="3" id="KW-1185">Reference proteome</keyword>
<gene>
    <name evidence="2" type="ORF">EHV23_03635</name>
</gene>
<feature type="region of interest" description="Disordered" evidence="1">
    <location>
        <begin position="1"/>
        <end position="21"/>
    </location>
</feature>
<dbReference type="CDD" id="cd00865">
    <property type="entry name" value="PEBP_bact_arch"/>
    <property type="match status" value="1"/>
</dbReference>
<dbReference type="PANTHER" id="PTHR30289:SF1">
    <property type="entry name" value="PEBP (PHOSPHATIDYLETHANOLAMINE-BINDING PROTEIN) FAMILY PROTEIN"/>
    <property type="match status" value="1"/>
</dbReference>
<evidence type="ECO:0000313" key="3">
    <source>
        <dbReference type="Proteomes" id="UP000270261"/>
    </source>
</evidence>
<dbReference type="EMBL" id="RRUE01000001">
    <property type="protein sequence ID" value="RRN45329.1"/>
    <property type="molecule type" value="Genomic_DNA"/>
</dbReference>
<dbReference type="RefSeq" id="WP_125094757.1">
    <property type="nucleotide sequence ID" value="NZ_RRUE01000001.1"/>
</dbReference>
<accession>A0A426FRJ5</accession>
<dbReference type="NCBIfam" id="TIGR00481">
    <property type="entry name" value="YbhB/YbcL family Raf kinase inhibitor-like protein"/>
    <property type="match status" value="1"/>
</dbReference>
<dbReference type="InterPro" id="IPR008914">
    <property type="entry name" value="PEBP"/>
</dbReference>
<sequence>MKLRSDSFAAGQPLPGKLAFARPDPATRVALADNRNPHLAWDEVPEGTRSFAILCVDHDAPSKPDDVNHPDREVPAELPRADFYHWILVDLPAGRRALEEGAYSSQVSPRGKPGPELPDGSRQGVNDYTQWFATDHDMSGDYYGYDGACPPWNDALVHRYEFIVHALDVDRLPLEGRFDGRQVQDLIARHSLGSASITGTYTLNARLLPATPDA</sequence>
<dbReference type="Pfam" id="PF01161">
    <property type="entry name" value="PBP"/>
    <property type="match status" value="1"/>
</dbReference>
<reference evidence="2 3" key="1">
    <citation type="submission" date="2018-11" db="EMBL/GenBank/DDBJ databases">
        <title>Genome sequencing of Lautropia sp. KCOM 2505 (= ChDC F240).</title>
        <authorList>
            <person name="Kook J.-K."/>
            <person name="Park S.-N."/>
            <person name="Lim Y.K."/>
        </authorList>
    </citation>
    <scope>NUCLEOTIDE SEQUENCE [LARGE SCALE GENOMIC DNA]</scope>
    <source>
        <strain evidence="2 3">KCOM 2505</strain>
    </source>
</reference>
<proteinExistence type="predicted"/>
<dbReference type="InterPro" id="IPR036610">
    <property type="entry name" value="PEBP-like_sf"/>
</dbReference>
<feature type="region of interest" description="Disordered" evidence="1">
    <location>
        <begin position="100"/>
        <end position="125"/>
    </location>
</feature>
<evidence type="ECO:0000256" key="1">
    <source>
        <dbReference type="SAM" id="MobiDB-lite"/>
    </source>
</evidence>